<feature type="transmembrane region" description="Helical" evidence="1">
    <location>
        <begin position="6"/>
        <end position="23"/>
    </location>
</feature>
<dbReference type="InterPro" id="IPR007395">
    <property type="entry name" value="Zn_peptidase_2"/>
</dbReference>
<keyword evidence="1" id="KW-0812">Transmembrane</keyword>
<feature type="transmembrane region" description="Helical" evidence="1">
    <location>
        <begin position="116"/>
        <end position="138"/>
    </location>
</feature>
<comment type="caution">
    <text evidence="2">The sequence shown here is derived from an EMBL/GenBank/DDBJ whole genome shotgun (WGS) entry which is preliminary data.</text>
</comment>
<dbReference type="PANTHER" id="PTHR36434:SF1">
    <property type="entry name" value="MEMBRANE PROTEASE YUGP-RELATED"/>
    <property type="match status" value="1"/>
</dbReference>
<organism evidence="2 3">
    <name type="scientific">Candidatus Dojkabacteria bacterium</name>
    <dbReference type="NCBI Taxonomy" id="2099670"/>
    <lineage>
        <taxon>Bacteria</taxon>
        <taxon>Candidatus Dojkabacteria</taxon>
    </lineage>
</organism>
<reference evidence="2 3" key="1">
    <citation type="journal article" date="2020" name="Biotechnol. Biofuels">
        <title>New insights from the biogas microbiome by comprehensive genome-resolved metagenomics of nearly 1600 species originating from multiple anaerobic digesters.</title>
        <authorList>
            <person name="Campanaro S."/>
            <person name="Treu L."/>
            <person name="Rodriguez-R L.M."/>
            <person name="Kovalovszki A."/>
            <person name="Ziels R.M."/>
            <person name="Maus I."/>
            <person name="Zhu X."/>
            <person name="Kougias P.G."/>
            <person name="Basile A."/>
            <person name="Luo G."/>
            <person name="Schluter A."/>
            <person name="Konstantinidis K.T."/>
            <person name="Angelidaki I."/>
        </authorList>
    </citation>
    <scope>NUCLEOTIDE SEQUENCE [LARGE SCALE GENOMIC DNA]</scope>
    <source>
        <strain evidence="2">AS06rmzACSIP_65</strain>
    </source>
</reference>
<dbReference type="PANTHER" id="PTHR36434">
    <property type="entry name" value="MEMBRANE PROTEASE YUGP-RELATED"/>
    <property type="match status" value="1"/>
</dbReference>
<dbReference type="Pfam" id="PF04298">
    <property type="entry name" value="Zn_peptidase_2"/>
    <property type="match status" value="1"/>
</dbReference>
<evidence type="ECO:0000256" key="1">
    <source>
        <dbReference type="SAM" id="Phobius"/>
    </source>
</evidence>
<gene>
    <name evidence="2" type="ORF">GX656_03325</name>
</gene>
<feature type="transmembrane region" description="Helical" evidence="1">
    <location>
        <begin position="196"/>
        <end position="216"/>
    </location>
</feature>
<evidence type="ECO:0000313" key="3">
    <source>
        <dbReference type="Proteomes" id="UP000545876"/>
    </source>
</evidence>
<proteinExistence type="predicted"/>
<dbReference type="AlphaFoldDB" id="A0A847D0W2"/>
<name>A0A847D0W2_9BACT</name>
<dbReference type="EMBL" id="JAAZBX010000013">
    <property type="protein sequence ID" value="NLD25639.1"/>
    <property type="molecule type" value="Genomic_DNA"/>
</dbReference>
<protein>
    <submittedName>
        <fullName evidence="2">Zinc metallopeptidase</fullName>
    </submittedName>
</protein>
<evidence type="ECO:0000313" key="2">
    <source>
        <dbReference type="EMBL" id="NLD25639.1"/>
    </source>
</evidence>
<accession>A0A847D0W2</accession>
<keyword evidence="1" id="KW-1133">Transmembrane helix</keyword>
<sequence length="226" mass="24763">MDSTYLLFSLPALILTIAAQIYVKTTFNKYSKISSGGNKTGLDAAEAIKKGEDFSVTIAPNQNPLGDYFDPVKNVVAISSENVNFGSVSHISVVAHEMGHVQQKFSSSAVYHFRRIFIPVSNIGTQIGYVLFFIGLMLSRYNLATLGLLFFSSSVVLSLVTLPVELDASKRALKFLQEYNLVSEENIPGAKRVLRAAALTYFAALLTSILNIMYYASILGGRRSQD</sequence>
<keyword evidence="1" id="KW-0472">Membrane</keyword>
<dbReference type="Proteomes" id="UP000545876">
    <property type="component" value="Unassembled WGS sequence"/>
</dbReference>
<feature type="transmembrane region" description="Helical" evidence="1">
    <location>
        <begin position="144"/>
        <end position="164"/>
    </location>
</feature>